<dbReference type="EMBL" id="JAACFV010000167">
    <property type="protein sequence ID" value="KAF7503666.1"/>
    <property type="molecule type" value="Genomic_DNA"/>
</dbReference>
<keyword evidence="3" id="KW-1185">Reference proteome</keyword>
<name>A0A8H7E243_9EURO</name>
<reference evidence="2" key="1">
    <citation type="submission" date="2020-02" db="EMBL/GenBank/DDBJ databases">
        <authorList>
            <person name="Palmer J.M."/>
        </authorList>
    </citation>
    <scope>NUCLEOTIDE SEQUENCE</scope>
    <source>
        <strain evidence="2">EPUS1.4</strain>
        <tissue evidence="2">Thallus</tissue>
    </source>
</reference>
<evidence type="ECO:0000313" key="3">
    <source>
        <dbReference type="Proteomes" id="UP000606974"/>
    </source>
</evidence>
<sequence>MSSHRGSYRSFDKVQGRGSWRGARQDTNPSRARPLQTLPPPKPLGPTVDSINIKTLLTEEDAPTIKGVEYVASYNWTSGKSPVILVPDQPLSLH</sequence>
<accession>A0A8H7E243</accession>
<comment type="caution">
    <text evidence="2">The sequence shown here is derived from an EMBL/GenBank/DDBJ whole genome shotgun (WGS) entry which is preliminary data.</text>
</comment>
<feature type="region of interest" description="Disordered" evidence="1">
    <location>
        <begin position="1"/>
        <end position="47"/>
    </location>
</feature>
<gene>
    <name evidence="2" type="ORF">GJ744_003395</name>
</gene>
<evidence type="ECO:0000313" key="2">
    <source>
        <dbReference type="EMBL" id="KAF7503666.1"/>
    </source>
</evidence>
<protein>
    <submittedName>
        <fullName evidence="2">Uncharacterized protein</fullName>
    </submittedName>
</protein>
<organism evidence="2 3">
    <name type="scientific">Endocarpon pusillum</name>
    <dbReference type="NCBI Taxonomy" id="364733"/>
    <lineage>
        <taxon>Eukaryota</taxon>
        <taxon>Fungi</taxon>
        <taxon>Dikarya</taxon>
        <taxon>Ascomycota</taxon>
        <taxon>Pezizomycotina</taxon>
        <taxon>Eurotiomycetes</taxon>
        <taxon>Chaetothyriomycetidae</taxon>
        <taxon>Verrucariales</taxon>
        <taxon>Verrucariaceae</taxon>
        <taxon>Endocarpon</taxon>
    </lineage>
</organism>
<dbReference type="Proteomes" id="UP000606974">
    <property type="component" value="Unassembled WGS sequence"/>
</dbReference>
<proteinExistence type="predicted"/>
<dbReference type="AlphaFoldDB" id="A0A8H7E243"/>
<evidence type="ECO:0000256" key="1">
    <source>
        <dbReference type="SAM" id="MobiDB-lite"/>
    </source>
</evidence>